<evidence type="ECO:0000259" key="8">
    <source>
        <dbReference type="PROSITE" id="PS51297"/>
    </source>
</evidence>
<organism evidence="9 11">
    <name type="scientific">Rhodamnia argentea</name>
    <dbReference type="NCBI Taxonomy" id="178133"/>
    <lineage>
        <taxon>Eukaryota</taxon>
        <taxon>Viridiplantae</taxon>
        <taxon>Streptophyta</taxon>
        <taxon>Embryophyta</taxon>
        <taxon>Tracheophyta</taxon>
        <taxon>Spermatophyta</taxon>
        <taxon>Magnoliopsida</taxon>
        <taxon>eudicotyledons</taxon>
        <taxon>Gunneridae</taxon>
        <taxon>Pentapetalae</taxon>
        <taxon>rosids</taxon>
        <taxon>malvids</taxon>
        <taxon>Myrtales</taxon>
        <taxon>Myrtaceae</taxon>
        <taxon>Myrtoideae</taxon>
        <taxon>Myrteae</taxon>
        <taxon>Australasian group</taxon>
        <taxon>Rhodamnia</taxon>
    </lineage>
</organism>
<dbReference type="GO" id="GO:0000977">
    <property type="term" value="F:RNA polymerase II transcription regulatory region sequence-specific DNA binding"/>
    <property type="evidence" value="ECO:0007669"/>
    <property type="project" value="InterPro"/>
</dbReference>
<keyword evidence="6" id="KW-0175">Coiled coil</keyword>
<evidence type="ECO:0000259" key="7">
    <source>
        <dbReference type="PROSITE" id="PS50066"/>
    </source>
</evidence>
<dbReference type="GO" id="GO:0045944">
    <property type="term" value="P:positive regulation of transcription by RNA polymerase II"/>
    <property type="evidence" value="ECO:0007669"/>
    <property type="project" value="InterPro"/>
</dbReference>
<dbReference type="PRINTS" id="PR00404">
    <property type="entry name" value="MADSDOMAIN"/>
</dbReference>
<evidence type="ECO:0000313" key="9">
    <source>
        <dbReference type="Proteomes" id="UP000827889"/>
    </source>
</evidence>
<dbReference type="InterPro" id="IPR033896">
    <property type="entry name" value="MEF2-like_N"/>
</dbReference>
<dbReference type="Gene3D" id="3.40.1810.10">
    <property type="entry name" value="Transcription factor, MADS-box"/>
    <property type="match status" value="1"/>
</dbReference>
<keyword evidence="2" id="KW-0805">Transcription regulation</keyword>
<dbReference type="InterPro" id="IPR036879">
    <property type="entry name" value="TF_MADSbox_sf"/>
</dbReference>
<dbReference type="GO" id="GO:0046983">
    <property type="term" value="F:protein dimerization activity"/>
    <property type="evidence" value="ECO:0007669"/>
    <property type="project" value="InterPro"/>
</dbReference>
<evidence type="ECO:0000256" key="2">
    <source>
        <dbReference type="ARBA" id="ARBA00023015"/>
    </source>
</evidence>
<dbReference type="GeneID" id="115747289"/>
<evidence type="ECO:0000256" key="4">
    <source>
        <dbReference type="ARBA" id="ARBA00023163"/>
    </source>
</evidence>
<dbReference type="RefSeq" id="XP_030539241.1">
    <property type="nucleotide sequence ID" value="XM_030683381.1"/>
</dbReference>
<dbReference type="GO" id="GO:0003700">
    <property type="term" value="F:DNA-binding transcription factor activity"/>
    <property type="evidence" value="ECO:0007669"/>
    <property type="project" value="InterPro"/>
</dbReference>
<evidence type="ECO:0000313" key="10">
    <source>
        <dbReference type="RefSeq" id="XP_030539241.1"/>
    </source>
</evidence>
<dbReference type="InterPro" id="IPR050142">
    <property type="entry name" value="MADS-box/MEF2_TF"/>
</dbReference>
<dbReference type="OrthoDB" id="1898716at2759"/>
<sequence>MVKGKIAIRKINCSKSRQVTFFKRRTGLLKKAKELSILCDAEIGVIIFSCTGKLYDYASTSMNSVIERYNKMKQDNQQQSITAAAIQFLQTETESLNQQLRCLQECNRRLMGEELSKLGLEDLKNLENVLEMGLKNVRSRKDQIHMEEMRELKRKVDDVEQENVQLRKKLRVVGRDHRESDGEFFAETSCNKERSKMSSQAIPYEDDMPERIVLQLSLQPKPYLLDVQKAASG</sequence>
<dbReference type="PROSITE" id="PS50066">
    <property type="entry name" value="MADS_BOX_2"/>
    <property type="match status" value="1"/>
</dbReference>
<dbReference type="PANTHER" id="PTHR48019">
    <property type="entry name" value="SERUM RESPONSE FACTOR HOMOLOG"/>
    <property type="match status" value="1"/>
</dbReference>
<proteinExistence type="predicted"/>
<keyword evidence="5" id="KW-0539">Nucleus</keyword>
<dbReference type="GO" id="GO:0005634">
    <property type="term" value="C:nucleus"/>
    <property type="evidence" value="ECO:0007669"/>
    <property type="project" value="UniProtKB-SubCell"/>
</dbReference>
<comment type="subcellular location">
    <subcellularLocation>
        <location evidence="1">Nucleus</location>
    </subcellularLocation>
</comment>
<feature type="coiled-coil region" evidence="6">
    <location>
        <begin position="142"/>
        <end position="176"/>
    </location>
</feature>
<evidence type="ECO:0000256" key="6">
    <source>
        <dbReference type="SAM" id="Coils"/>
    </source>
</evidence>
<dbReference type="Pfam" id="PF01486">
    <property type="entry name" value="K-box"/>
    <property type="match status" value="1"/>
</dbReference>
<dbReference type="InterPro" id="IPR002100">
    <property type="entry name" value="TF_MADSbox"/>
</dbReference>
<keyword evidence="4" id="KW-0804">Transcription</keyword>
<dbReference type="CDD" id="cd00265">
    <property type="entry name" value="MADS_MEF2_like"/>
    <property type="match status" value="1"/>
</dbReference>
<dbReference type="Proteomes" id="UP000827889">
    <property type="component" value="Chromosome 11"/>
</dbReference>
<dbReference type="SMART" id="SM00432">
    <property type="entry name" value="MADS"/>
    <property type="match status" value="1"/>
</dbReference>
<dbReference type="KEGG" id="rarg:115747289"/>
<evidence type="ECO:0000256" key="5">
    <source>
        <dbReference type="ARBA" id="ARBA00023242"/>
    </source>
</evidence>
<name>A0A8B8PYG0_9MYRT</name>
<dbReference type="RefSeq" id="XP_030539242.1">
    <property type="nucleotide sequence ID" value="XM_030683382.1"/>
</dbReference>
<dbReference type="InterPro" id="IPR002487">
    <property type="entry name" value="TF_Kbox"/>
</dbReference>
<evidence type="ECO:0000256" key="3">
    <source>
        <dbReference type="ARBA" id="ARBA00023125"/>
    </source>
</evidence>
<evidence type="ECO:0000313" key="11">
    <source>
        <dbReference type="RefSeq" id="XP_030539242.1"/>
    </source>
</evidence>
<accession>A0A8B8PYG0</accession>
<dbReference type="AlphaFoldDB" id="A0A8B8PYG0"/>
<dbReference type="Pfam" id="PF00319">
    <property type="entry name" value="SRF-TF"/>
    <property type="match status" value="1"/>
</dbReference>
<evidence type="ECO:0000256" key="1">
    <source>
        <dbReference type="ARBA" id="ARBA00004123"/>
    </source>
</evidence>
<keyword evidence="3" id="KW-0238">DNA-binding</keyword>
<protein>
    <submittedName>
        <fullName evidence="10 11">MADS-box transcription factor 23-like isoform X1</fullName>
    </submittedName>
</protein>
<dbReference type="PROSITE" id="PS51297">
    <property type="entry name" value="K_BOX"/>
    <property type="match status" value="1"/>
</dbReference>
<gene>
    <name evidence="10 11" type="primary">LOC115747289</name>
</gene>
<feature type="domain" description="K-box" evidence="8">
    <location>
        <begin position="86"/>
        <end position="176"/>
    </location>
</feature>
<dbReference type="SUPFAM" id="SSF55455">
    <property type="entry name" value="SRF-like"/>
    <property type="match status" value="1"/>
</dbReference>
<reference evidence="10 11" key="1">
    <citation type="submission" date="2025-04" db="UniProtKB">
        <authorList>
            <consortium name="RefSeq"/>
        </authorList>
    </citation>
    <scope>IDENTIFICATION</scope>
</reference>
<feature type="domain" description="MADS-box" evidence="7">
    <location>
        <begin position="1"/>
        <end position="61"/>
    </location>
</feature>
<keyword evidence="9" id="KW-1185">Reference proteome</keyword>